<gene>
    <name evidence="2" type="ordered locus">Sulac_0147</name>
</gene>
<protein>
    <recommendedName>
        <fullName evidence="4">DUF5666 domain-containing protein</fullName>
    </recommendedName>
</protein>
<feature type="transmembrane region" description="Helical" evidence="1">
    <location>
        <begin position="12"/>
        <end position="30"/>
    </location>
</feature>
<dbReference type="EMBL" id="CP003179">
    <property type="protein sequence ID" value="AEW03720.1"/>
    <property type="molecule type" value="Genomic_DNA"/>
</dbReference>
<dbReference type="KEGG" id="sap:Sulac_0147"/>
<keyword evidence="1" id="KW-1133">Transmembrane helix</keyword>
<organism evidence="2 3">
    <name type="scientific">Sulfobacillus acidophilus (strain ATCC 700253 / DSM 10332 / NAL)</name>
    <dbReference type="NCBI Taxonomy" id="679936"/>
    <lineage>
        <taxon>Bacteria</taxon>
        <taxon>Bacillati</taxon>
        <taxon>Bacillota</taxon>
        <taxon>Clostridia</taxon>
        <taxon>Eubacteriales</taxon>
        <taxon>Clostridiales Family XVII. Incertae Sedis</taxon>
        <taxon>Sulfobacillus</taxon>
    </lineage>
</organism>
<evidence type="ECO:0008006" key="4">
    <source>
        <dbReference type="Google" id="ProtNLM"/>
    </source>
</evidence>
<reference evidence="2 3" key="2">
    <citation type="journal article" date="2012" name="Stand. Genomic Sci.">
        <title>Complete genome sequence of the moderately thermophilic mineral-sulfide-oxidizing firmicute Sulfobacillus acidophilus type strain (NAL(T)).</title>
        <authorList>
            <person name="Anderson I."/>
            <person name="Chertkov O."/>
            <person name="Chen A."/>
            <person name="Saunders E."/>
            <person name="Lapidus A."/>
            <person name="Nolan M."/>
            <person name="Lucas S."/>
            <person name="Hammon N."/>
            <person name="Deshpande S."/>
            <person name="Cheng J.F."/>
            <person name="Han C."/>
            <person name="Tapia R."/>
            <person name="Goodwin L.A."/>
            <person name="Pitluck S."/>
            <person name="Liolios K."/>
            <person name="Pagani I."/>
            <person name="Ivanova N."/>
            <person name="Mikhailova N."/>
            <person name="Pati A."/>
            <person name="Palaniappan K."/>
            <person name="Land M."/>
            <person name="Pan C."/>
            <person name="Rohde M."/>
            <person name="Pukall R."/>
            <person name="Goker M."/>
            <person name="Detter J.C."/>
            <person name="Woyke T."/>
            <person name="Bristow J."/>
            <person name="Eisen J.A."/>
            <person name="Markowitz V."/>
            <person name="Hugenholtz P."/>
            <person name="Kyrpides N.C."/>
            <person name="Klenk H.P."/>
            <person name="Mavromatis K."/>
        </authorList>
    </citation>
    <scope>NUCLEOTIDE SEQUENCE [LARGE SCALE GENOMIC DNA]</scope>
    <source>
        <strain evidence="3">ATCC 700253 / DSM 10332 / NAL</strain>
    </source>
</reference>
<evidence type="ECO:0000313" key="2">
    <source>
        <dbReference type="EMBL" id="AEW03720.1"/>
    </source>
</evidence>
<accession>G8TW77</accession>
<evidence type="ECO:0000256" key="1">
    <source>
        <dbReference type="SAM" id="Phobius"/>
    </source>
</evidence>
<dbReference type="PATRIC" id="fig|679936.5.peg.153"/>
<reference evidence="3" key="1">
    <citation type="submission" date="2011-12" db="EMBL/GenBank/DDBJ databases">
        <title>The complete genome of chromosome of Sulfobacillus acidophilus DSM 10332.</title>
        <authorList>
            <person name="Lucas S."/>
            <person name="Han J."/>
            <person name="Lapidus A."/>
            <person name="Bruce D."/>
            <person name="Goodwin L."/>
            <person name="Pitluck S."/>
            <person name="Peters L."/>
            <person name="Kyrpides N."/>
            <person name="Mavromatis K."/>
            <person name="Ivanova N."/>
            <person name="Mikhailova N."/>
            <person name="Chertkov O."/>
            <person name="Saunders E."/>
            <person name="Detter J.C."/>
            <person name="Tapia R."/>
            <person name="Han C."/>
            <person name="Land M."/>
            <person name="Hauser L."/>
            <person name="Markowitz V."/>
            <person name="Cheng J.-F."/>
            <person name="Hugenholtz P."/>
            <person name="Woyke T."/>
            <person name="Wu D."/>
            <person name="Pukall R."/>
            <person name="Gehrich-Schroeter G."/>
            <person name="Schneider S."/>
            <person name="Klenk H.-P."/>
            <person name="Eisen J.A."/>
        </authorList>
    </citation>
    <scope>NUCLEOTIDE SEQUENCE [LARGE SCALE GENOMIC DNA]</scope>
    <source>
        <strain evidence="3">ATCC 700253 / DSM 10332 / NAL</strain>
    </source>
</reference>
<dbReference type="HOGENOM" id="CLU_1293773_0_0_9"/>
<proteinExistence type="predicted"/>
<keyword evidence="3" id="KW-1185">Reference proteome</keyword>
<dbReference type="STRING" id="679936.Sulac_0147"/>
<name>G8TW77_SULAD</name>
<sequence>MKSGASHFSRRTAAWLVAIMAALVVIHFTYQKSPQQLAQTVMGHPQMAVALRGEITQLASDRLTVTLEDPHGDLTTLTRQIELSNATRYMTPGKPTVTGAQGLAYLKQGYRVTIRGHATLTNALEADVVQVSFPPLTGTIQSVGPSSLTLTVPGQSAPADIVLTSHTAFFFPNGDFTQLSTGSAVRVWVVPNNTPNSGLTAVTVLVRSQKS</sequence>
<dbReference type="AlphaFoldDB" id="G8TW77"/>
<keyword evidence="1" id="KW-0812">Transmembrane</keyword>
<keyword evidence="1" id="KW-0472">Membrane</keyword>
<dbReference type="Proteomes" id="UP000005439">
    <property type="component" value="Chromosome"/>
</dbReference>
<evidence type="ECO:0000313" key="3">
    <source>
        <dbReference type="Proteomes" id="UP000005439"/>
    </source>
</evidence>